<name>A0A8S5PEX0_9CAUD</name>
<dbReference type="EMBL" id="BK015412">
    <property type="protein sequence ID" value="DAE05522.1"/>
    <property type="molecule type" value="Genomic_DNA"/>
</dbReference>
<protein>
    <recommendedName>
        <fullName evidence="1">Minor tail protein gp31 C-terminal domain-containing protein</fullName>
    </recommendedName>
</protein>
<organism evidence="2">
    <name type="scientific">Podoviridae sp. ctuQh21</name>
    <dbReference type="NCBI Taxonomy" id="2825284"/>
    <lineage>
        <taxon>Viruses</taxon>
        <taxon>Duplodnaviria</taxon>
        <taxon>Heunggongvirae</taxon>
        <taxon>Uroviricota</taxon>
        <taxon>Caudoviricetes</taxon>
    </lineage>
</organism>
<dbReference type="Pfam" id="PF24243">
    <property type="entry name" value="Phage_tail_C"/>
    <property type="match status" value="1"/>
</dbReference>
<reference evidence="2" key="1">
    <citation type="journal article" date="2021" name="Proc. Natl. Acad. Sci. U.S.A.">
        <title>A Catalog of Tens of Thousands of Viruses from Human Metagenomes Reveals Hidden Associations with Chronic Diseases.</title>
        <authorList>
            <person name="Tisza M.J."/>
            <person name="Buck C.B."/>
        </authorList>
    </citation>
    <scope>NUCLEOTIDE SEQUENCE</scope>
    <source>
        <strain evidence="2">CtuQh21</strain>
    </source>
</reference>
<evidence type="ECO:0000313" key="2">
    <source>
        <dbReference type="EMBL" id="DAE05522.1"/>
    </source>
</evidence>
<proteinExistence type="predicted"/>
<dbReference type="InterPro" id="IPR056923">
    <property type="entry name" value="Minor_tail_gp31_C"/>
</dbReference>
<sequence length="57" mass="6361">MLSYFSNGSKLQTIHQNAVPVVAEDFGRNVKIKNLTQSQYDALGAGRPNNVIYYITD</sequence>
<accession>A0A8S5PEX0</accession>
<feature type="domain" description="Minor tail protein gp31 C-terminal" evidence="1">
    <location>
        <begin position="35"/>
        <end position="56"/>
    </location>
</feature>
<evidence type="ECO:0000259" key="1">
    <source>
        <dbReference type="Pfam" id="PF24243"/>
    </source>
</evidence>